<name>A0ABD2W4U6_9HYME</name>
<keyword evidence="3" id="KW-1185">Reference proteome</keyword>
<gene>
    <name evidence="2" type="ORF">TKK_016961</name>
</gene>
<feature type="transmembrane region" description="Helical" evidence="1">
    <location>
        <begin position="147"/>
        <end position="167"/>
    </location>
</feature>
<feature type="transmembrane region" description="Helical" evidence="1">
    <location>
        <begin position="179"/>
        <end position="196"/>
    </location>
</feature>
<evidence type="ECO:0000313" key="3">
    <source>
        <dbReference type="Proteomes" id="UP001627154"/>
    </source>
</evidence>
<accession>A0ABD2W4U6</accession>
<organism evidence="2 3">
    <name type="scientific">Trichogramma kaykai</name>
    <dbReference type="NCBI Taxonomy" id="54128"/>
    <lineage>
        <taxon>Eukaryota</taxon>
        <taxon>Metazoa</taxon>
        <taxon>Ecdysozoa</taxon>
        <taxon>Arthropoda</taxon>
        <taxon>Hexapoda</taxon>
        <taxon>Insecta</taxon>
        <taxon>Pterygota</taxon>
        <taxon>Neoptera</taxon>
        <taxon>Endopterygota</taxon>
        <taxon>Hymenoptera</taxon>
        <taxon>Apocrita</taxon>
        <taxon>Proctotrupomorpha</taxon>
        <taxon>Chalcidoidea</taxon>
        <taxon>Trichogrammatidae</taxon>
        <taxon>Trichogramma</taxon>
    </lineage>
</organism>
<protein>
    <submittedName>
        <fullName evidence="2">Uncharacterized protein</fullName>
    </submittedName>
</protein>
<evidence type="ECO:0000256" key="1">
    <source>
        <dbReference type="SAM" id="Phobius"/>
    </source>
</evidence>
<dbReference type="AlphaFoldDB" id="A0ABD2W4U6"/>
<proteinExistence type="predicted"/>
<evidence type="ECO:0000313" key="2">
    <source>
        <dbReference type="EMBL" id="KAL3387873.1"/>
    </source>
</evidence>
<keyword evidence="1" id="KW-0812">Transmembrane</keyword>
<dbReference type="EMBL" id="JBJJXI010000136">
    <property type="protein sequence ID" value="KAL3387873.1"/>
    <property type="molecule type" value="Genomic_DNA"/>
</dbReference>
<keyword evidence="1" id="KW-1133">Transmembrane helix</keyword>
<keyword evidence="1" id="KW-0472">Membrane</keyword>
<comment type="caution">
    <text evidence="2">The sequence shown here is derived from an EMBL/GenBank/DDBJ whole genome shotgun (WGS) entry which is preliminary data.</text>
</comment>
<dbReference type="Proteomes" id="UP001627154">
    <property type="component" value="Unassembled WGS sequence"/>
</dbReference>
<sequence>MKTNCNYVLQNQVMARSCKYSVSVTSCDIELIKKYPDKFLSLMMSTMRCHELKQNKFWSFEYKKKLKYLVLYCIPSEFIIYLIEKLKMANLFYFYFIFDPLELSISTCQNHKIKIDLAIILVQNAFQFLPVKCDVYNSRYCGNICDYIILTGINVLSFLNNLTFIYFDFDEHNKIPLNYKNIIVLIVIFVFGKLMIHIKANRIYYNEIFKQVFRIINKFYKNLIHIFKIFNYQKCAFSSMVHSQKFSYLYEDFNSNEVNLCVMNFFWFTSLSIDIDIPCVYSPVYIIYKYMQLSIKFIDMSQDITTLTKALDLIDYVLNKNEVQIPHEFLDLSIHDNLTVNLSKLMSNCKVPGILKNTLKILKKYVNSFEITDRFKIIKRCLKFDYESKFRTFIITLLKDNIAQVLSNHKTIYLNSSYNILQIYLPILLPLICDKNISIKINIFDNPDFTLTILNFILFIAIKRKVFNKSVYIDNNTVEFLNLIDSIIKGNKHNIQNEIDILKNKSNSVGVEKQILQIENEQKLLHHYQCLNFCLLVEDVLIRIYNALNSILTK</sequence>
<reference evidence="2 3" key="1">
    <citation type="journal article" date="2024" name="bioRxiv">
        <title>A reference genome for Trichogramma kaykai: A tiny desert-dwelling parasitoid wasp with competing sex-ratio distorters.</title>
        <authorList>
            <person name="Culotta J."/>
            <person name="Lindsey A.R."/>
        </authorList>
    </citation>
    <scope>NUCLEOTIDE SEQUENCE [LARGE SCALE GENOMIC DNA]</scope>
    <source>
        <strain evidence="2 3">KSX58</strain>
    </source>
</reference>